<evidence type="ECO:0000313" key="3">
    <source>
        <dbReference type="EMBL" id="MBL0385427.1"/>
    </source>
</evidence>
<dbReference type="CDD" id="cd00267">
    <property type="entry name" value="ABC_ATPase"/>
    <property type="match status" value="1"/>
</dbReference>
<dbReference type="PANTHER" id="PTHR43581:SF4">
    <property type="entry name" value="ATP_GTP PHOSPHATASE"/>
    <property type="match status" value="1"/>
</dbReference>
<dbReference type="InterPro" id="IPR027417">
    <property type="entry name" value="P-loop_NTPase"/>
</dbReference>
<feature type="domain" description="Rad50/SbcC-type AAA" evidence="2">
    <location>
        <begin position="5"/>
        <end position="50"/>
    </location>
</feature>
<dbReference type="Pfam" id="PF13304">
    <property type="entry name" value="AAA_21"/>
    <property type="match status" value="1"/>
</dbReference>
<name>A0ABS1J579_9BACL</name>
<sequence length="352" mass="40751">MKLRSLSLHGVKGFRKLTIELVDPVNNKVRPRTVIVGKNGSGKTTILDHIFGVIDILSKGEEAILRWNTNAFHVAGIEMALEYPELKEQTPFMIHTGNWYGINQQTIRSDDIYMGEDFSYLDRPRSGKLLVRTERAERLVKEIKYASAGVDSNPDLGNLLYFPTDRLTTFKFSGEIQNEAPQFHWTYRYNRYHNEWKGSVESFLVWLYFRDLKARETNPDATSRFHEFAQLVNRFLEDKTITTVGYDYRVEVVHTISGQKLHLDALSSGENQLILLLGEIYRYIRKGSILLIDEPEIHLHPVWQRLFMETLTALCKKYDAQFIVTTQSPRIAESVVGYEVINLDNLLEESRS</sequence>
<dbReference type="SUPFAM" id="SSF52540">
    <property type="entry name" value="P-loop containing nucleoside triphosphate hydrolases"/>
    <property type="match status" value="1"/>
</dbReference>
<keyword evidence="4" id="KW-1185">Reference proteome</keyword>
<dbReference type="RefSeq" id="WP_201630703.1">
    <property type="nucleotide sequence ID" value="NZ_JAEQNB010000001.1"/>
</dbReference>
<proteinExistence type="predicted"/>
<dbReference type="InterPro" id="IPR051396">
    <property type="entry name" value="Bact_Antivir_Def_Nuclease"/>
</dbReference>
<dbReference type="Pfam" id="PF13476">
    <property type="entry name" value="AAA_23"/>
    <property type="match status" value="1"/>
</dbReference>
<organism evidence="3 4">
    <name type="scientific">Tumebacillus amylolyticus</name>
    <dbReference type="NCBI Taxonomy" id="2801339"/>
    <lineage>
        <taxon>Bacteria</taxon>
        <taxon>Bacillati</taxon>
        <taxon>Bacillota</taxon>
        <taxon>Bacilli</taxon>
        <taxon>Bacillales</taxon>
        <taxon>Alicyclobacillaceae</taxon>
        <taxon>Tumebacillus</taxon>
    </lineage>
</organism>
<evidence type="ECO:0000313" key="4">
    <source>
        <dbReference type="Proteomes" id="UP000602284"/>
    </source>
</evidence>
<dbReference type="InterPro" id="IPR038729">
    <property type="entry name" value="Rad50/SbcC_AAA"/>
</dbReference>
<dbReference type="PANTHER" id="PTHR43581">
    <property type="entry name" value="ATP/GTP PHOSPHATASE"/>
    <property type="match status" value="1"/>
</dbReference>
<evidence type="ECO:0000259" key="2">
    <source>
        <dbReference type="Pfam" id="PF13476"/>
    </source>
</evidence>
<evidence type="ECO:0000259" key="1">
    <source>
        <dbReference type="Pfam" id="PF13304"/>
    </source>
</evidence>
<reference evidence="3 4" key="1">
    <citation type="submission" date="2021-01" db="EMBL/GenBank/DDBJ databases">
        <title>Tumebacillus sp. strain ITR2 16S ribosomal RNA gene Genome sequencing and assembly.</title>
        <authorList>
            <person name="Kang M."/>
        </authorList>
    </citation>
    <scope>NUCLEOTIDE SEQUENCE [LARGE SCALE GENOMIC DNA]</scope>
    <source>
        <strain evidence="3 4">ITR2</strain>
    </source>
</reference>
<comment type="caution">
    <text evidence="3">The sequence shown here is derived from an EMBL/GenBank/DDBJ whole genome shotgun (WGS) entry which is preliminary data.</text>
</comment>
<feature type="domain" description="ATPase AAA-type core" evidence="1">
    <location>
        <begin position="205"/>
        <end position="331"/>
    </location>
</feature>
<dbReference type="EMBL" id="JAEQNB010000001">
    <property type="protein sequence ID" value="MBL0385427.1"/>
    <property type="molecule type" value="Genomic_DNA"/>
</dbReference>
<dbReference type="InterPro" id="IPR003959">
    <property type="entry name" value="ATPase_AAA_core"/>
</dbReference>
<dbReference type="Proteomes" id="UP000602284">
    <property type="component" value="Unassembled WGS sequence"/>
</dbReference>
<gene>
    <name evidence="3" type="ORF">JJB07_02095</name>
</gene>
<accession>A0ABS1J579</accession>
<dbReference type="Gene3D" id="3.40.50.300">
    <property type="entry name" value="P-loop containing nucleotide triphosphate hydrolases"/>
    <property type="match status" value="1"/>
</dbReference>
<protein>
    <submittedName>
        <fullName evidence="3">AAA family ATPase</fullName>
    </submittedName>
</protein>